<evidence type="ECO:0000256" key="11">
    <source>
        <dbReference type="SAM" id="MobiDB-lite"/>
    </source>
</evidence>
<dbReference type="InterPro" id="IPR046848">
    <property type="entry name" value="E_motif"/>
</dbReference>
<evidence type="ECO:0000256" key="8">
    <source>
        <dbReference type="ARBA" id="ARBA00022989"/>
    </source>
</evidence>
<evidence type="ECO:0000313" key="14">
    <source>
        <dbReference type="EMBL" id="OAY67018.1"/>
    </source>
</evidence>
<comment type="caution">
    <text evidence="14">The sequence shown here is derived from an EMBL/GenBank/DDBJ whole genome shotgun (WGS) entry which is preliminary data.</text>
</comment>
<feature type="transmembrane region" description="Helical" evidence="12">
    <location>
        <begin position="361"/>
        <end position="383"/>
    </location>
</feature>
<dbReference type="InterPro" id="IPR032867">
    <property type="entry name" value="DYW_dom"/>
</dbReference>
<evidence type="ECO:0000256" key="9">
    <source>
        <dbReference type="ARBA" id="ARBA00023136"/>
    </source>
</evidence>
<feature type="transmembrane region" description="Helical" evidence="12">
    <location>
        <begin position="389"/>
        <end position="408"/>
    </location>
</feature>
<dbReference type="Pfam" id="PF03023">
    <property type="entry name" value="MurJ"/>
    <property type="match status" value="1"/>
</dbReference>
<evidence type="ECO:0000256" key="10">
    <source>
        <dbReference type="PROSITE-ProRule" id="PRU00708"/>
    </source>
</evidence>
<keyword evidence="2" id="KW-1003">Cell membrane</keyword>
<keyword evidence="8 12" id="KW-1133">Transmembrane helix</keyword>
<dbReference type="Proteomes" id="UP000092600">
    <property type="component" value="Unassembled WGS sequence"/>
</dbReference>
<feature type="repeat" description="PPR" evidence="10">
    <location>
        <begin position="810"/>
        <end position="840"/>
    </location>
</feature>
<evidence type="ECO:0000256" key="6">
    <source>
        <dbReference type="ARBA" id="ARBA00022960"/>
    </source>
</evidence>
<feature type="repeat" description="PPR" evidence="10">
    <location>
        <begin position="672"/>
        <end position="706"/>
    </location>
</feature>
<keyword evidence="5" id="KW-0809">Transit peptide</keyword>
<keyword evidence="3 12" id="KW-0812">Transmembrane</keyword>
<dbReference type="FunFam" id="1.25.40.10:FF:000031">
    <property type="entry name" value="Pentatricopeptide repeat-containing protein mitochondrial"/>
    <property type="match status" value="1"/>
</dbReference>
<dbReference type="GO" id="GO:0005886">
    <property type="term" value="C:plasma membrane"/>
    <property type="evidence" value="ECO:0007669"/>
    <property type="project" value="UniProtKB-SubCell"/>
</dbReference>
<keyword evidence="6" id="KW-0133">Cell shape</keyword>
<dbReference type="InterPro" id="IPR046849">
    <property type="entry name" value="E2_motif"/>
</dbReference>
<feature type="region of interest" description="Disordered" evidence="11">
    <location>
        <begin position="1"/>
        <end position="108"/>
    </location>
</feature>
<dbReference type="Gene3D" id="1.25.40.10">
    <property type="entry name" value="Tetratricopeptide repeat domain"/>
    <property type="match status" value="3"/>
</dbReference>
<evidence type="ECO:0000256" key="2">
    <source>
        <dbReference type="ARBA" id="ARBA00022475"/>
    </source>
</evidence>
<feature type="transmembrane region" description="Helical" evidence="12">
    <location>
        <begin position="336"/>
        <end position="354"/>
    </location>
</feature>
<dbReference type="InterPro" id="IPR011990">
    <property type="entry name" value="TPR-like_helical_dom_sf"/>
</dbReference>
<dbReference type="NCBIfam" id="TIGR00756">
    <property type="entry name" value="PPR"/>
    <property type="match status" value="3"/>
</dbReference>
<feature type="compositionally biased region" description="Pro residues" evidence="11">
    <location>
        <begin position="49"/>
        <end position="67"/>
    </location>
</feature>
<feature type="domain" description="DYW" evidence="13">
    <location>
        <begin position="990"/>
        <end position="1065"/>
    </location>
</feature>
<feature type="compositionally biased region" description="Polar residues" evidence="11">
    <location>
        <begin position="1"/>
        <end position="16"/>
    </location>
</feature>
<dbReference type="Pfam" id="PF13041">
    <property type="entry name" value="PPR_2"/>
    <property type="match status" value="1"/>
</dbReference>
<feature type="transmembrane region" description="Helical" evidence="12">
    <location>
        <begin position="297"/>
        <end position="324"/>
    </location>
</feature>
<dbReference type="GO" id="GO:0003723">
    <property type="term" value="F:RNA binding"/>
    <property type="evidence" value="ECO:0007669"/>
    <property type="project" value="InterPro"/>
</dbReference>
<feature type="compositionally biased region" description="Low complexity" evidence="11">
    <location>
        <begin position="68"/>
        <end position="77"/>
    </location>
</feature>
<dbReference type="GO" id="GO:0008270">
    <property type="term" value="F:zinc ion binding"/>
    <property type="evidence" value="ECO:0007669"/>
    <property type="project" value="InterPro"/>
</dbReference>
<evidence type="ECO:0000259" key="13">
    <source>
        <dbReference type="Pfam" id="PF14432"/>
    </source>
</evidence>
<keyword evidence="4" id="KW-0677">Repeat</keyword>
<evidence type="ECO:0000256" key="5">
    <source>
        <dbReference type="ARBA" id="ARBA00022946"/>
    </source>
</evidence>
<dbReference type="InterPro" id="IPR002885">
    <property type="entry name" value="PPR_rpt"/>
</dbReference>
<dbReference type="Pfam" id="PF01535">
    <property type="entry name" value="PPR"/>
    <property type="match status" value="4"/>
</dbReference>
<dbReference type="PROSITE" id="PS51375">
    <property type="entry name" value="PPR"/>
    <property type="match status" value="3"/>
</dbReference>
<evidence type="ECO:0000313" key="15">
    <source>
        <dbReference type="Proteomes" id="UP000092600"/>
    </source>
</evidence>
<sequence length="1071" mass="116102">MVKSGSNPTWTRTSPNFGAIARAPPNFPATSSLFLGHSPPRLRSLNPCRSPPSSPMASPPSLIPIPIPTTITPMPTSYDRLTSTLDPKPPQNPRSDPLSPSATLSPLRDSGAAPVVPLLFPATPSEEGVAPSKAVGMGESTILLQYPRVDGLLRCATLVGSATVASKILVDVGLVREIVLAAVIGVGPVATAFNVPSANYAISLSAAFLFFLRLEKIGAVLAVLTYIYSEDLVSFSAPGLQVSPENNLMKEMCKTQVSLYAKPKKKANFIWWKDFFKDKDIHNPSMWVRLQENLEKAILLCLVITMPVTCTFCVLAGPIVSMLFQRRMFDSSANLIGSPFWIIRELFAAVFYSLGDSKSLLLINVTAIVLNGILDWLSVTVLGAGAQGLALSTSCVTAFSVLALFLLLSKKLKGAVNVRAIGVFLPQLLASCAASGFVASLSYRTLRSFLSANTTARLAEAASISLAGLLGMSSFYFSLLLADFPGMQILNGLLKTVMKRLNFVNDGLPPFPSQLSLSLSLSLFSKTTPPPPPLSSIVSLVTSCSSRAHLKQTLTLFLLRHSPSSSYLLNSLLRSLSSSSLSHLPLLLYSLLLPPSPHAPRSPFPDKFTFPIALRSAAALSLLHHGRLLHQHALCFGLAPDPFVSAALVHMYSSCGDVASARKVFDAMPRRDRVSWTSMASAYAHNGCALEALEFVALMRRSGVAPGRVGLLSALLACARLGASRRGECFHGFAVAAGFEPDVLVATALVDMYAKCGDLVTARSVFDRSGAADRDVVCWSAMIAGYGYHGCAKDAILMFDRMVEAGVRPNYATFTSLLSACSHSRMVEDGRRLFDSMQKTYSVEPKLNHYACMVDILGRAGELYEAEKLIEGMPVKPDSSLWGSLLGACRIHGNLDLGERIADRIFELDPNHSGYYVLLSNIYAAKSRWSDVERVRKLMVGRRVNKEQGFSLIEFNSQVYKFGVGDRSHPQSEEIYAYLEELIASMKQLGYVPLVDFMLHDVEDESKEAALLYHSEKLAVAYGLINLAPGSPIRITKNLRICGDCHTVMKFISKIVNRVIVVRDPRASSCE</sequence>
<proteinExistence type="predicted"/>
<dbReference type="PANTHER" id="PTHR47926:SF500">
    <property type="entry name" value="REPEAT-CONTAINING PROTEIN, PUTATIVE-RELATED"/>
    <property type="match status" value="1"/>
</dbReference>
<gene>
    <name evidence="14" type="ORF">ACMD2_04994</name>
</gene>
<evidence type="ECO:0000256" key="4">
    <source>
        <dbReference type="ARBA" id="ARBA00022737"/>
    </source>
</evidence>
<dbReference type="GO" id="GO:0008360">
    <property type="term" value="P:regulation of cell shape"/>
    <property type="evidence" value="ECO:0007669"/>
    <property type="project" value="UniProtKB-KW"/>
</dbReference>
<name>A0A199UQE2_ANACO</name>
<dbReference type="FunFam" id="1.25.40.10:FF:000344">
    <property type="entry name" value="Pentatricopeptide repeat-containing protein"/>
    <property type="match status" value="1"/>
</dbReference>
<dbReference type="Pfam" id="PF20430">
    <property type="entry name" value="Eplus_motif"/>
    <property type="match status" value="1"/>
</dbReference>
<dbReference type="Pfam" id="PF14432">
    <property type="entry name" value="DYW_deaminase"/>
    <property type="match status" value="1"/>
</dbReference>
<evidence type="ECO:0000256" key="12">
    <source>
        <dbReference type="SAM" id="Phobius"/>
    </source>
</evidence>
<keyword evidence="7" id="KW-0573">Peptidoglycan synthesis</keyword>
<evidence type="ECO:0000256" key="1">
    <source>
        <dbReference type="ARBA" id="ARBA00004651"/>
    </source>
</evidence>
<comment type="subcellular location">
    <subcellularLocation>
        <location evidence="1">Cell membrane</location>
        <topology evidence="1">Multi-pass membrane protein</topology>
    </subcellularLocation>
</comment>
<evidence type="ECO:0000256" key="3">
    <source>
        <dbReference type="ARBA" id="ARBA00022692"/>
    </source>
</evidence>
<dbReference type="AlphaFoldDB" id="A0A199UQE2"/>
<feature type="repeat" description="PPR" evidence="10">
    <location>
        <begin position="775"/>
        <end position="809"/>
    </location>
</feature>
<protein>
    <submittedName>
        <fullName evidence="14">Pentatricopeptide repeat-containing protein, mitochondrial</fullName>
    </submittedName>
</protein>
<reference evidence="14 15" key="1">
    <citation type="journal article" date="2016" name="DNA Res.">
        <title>The draft genome of MD-2 pineapple using hybrid error correction of long reads.</title>
        <authorList>
            <person name="Redwan R.M."/>
            <person name="Saidin A."/>
            <person name="Kumar S.V."/>
        </authorList>
    </citation>
    <scope>NUCLEOTIDE SEQUENCE [LARGE SCALE GENOMIC DNA]</scope>
    <source>
        <strain evidence="15">cv. MD2</strain>
        <tissue evidence="14">Leaf</tissue>
    </source>
</reference>
<feature type="transmembrane region" description="Helical" evidence="12">
    <location>
        <begin position="420"/>
        <end position="441"/>
    </location>
</feature>
<accession>A0A199UQE2</accession>
<organism evidence="14 15">
    <name type="scientific">Ananas comosus</name>
    <name type="common">Pineapple</name>
    <name type="synonym">Ananas ananas</name>
    <dbReference type="NCBI Taxonomy" id="4615"/>
    <lineage>
        <taxon>Eukaryota</taxon>
        <taxon>Viridiplantae</taxon>
        <taxon>Streptophyta</taxon>
        <taxon>Embryophyta</taxon>
        <taxon>Tracheophyta</taxon>
        <taxon>Spermatophyta</taxon>
        <taxon>Magnoliopsida</taxon>
        <taxon>Liliopsida</taxon>
        <taxon>Poales</taxon>
        <taxon>Bromeliaceae</taxon>
        <taxon>Bromelioideae</taxon>
        <taxon>Ananas</taxon>
    </lineage>
</organism>
<dbReference type="EMBL" id="LSRQ01005777">
    <property type="protein sequence ID" value="OAY67018.1"/>
    <property type="molecule type" value="Genomic_DNA"/>
</dbReference>
<dbReference type="Pfam" id="PF20431">
    <property type="entry name" value="E_motif"/>
    <property type="match status" value="1"/>
</dbReference>
<evidence type="ECO:0000256" key="7">
    <source>
        <dbReference type="ARBA" id="ARBA00022984"/>
    </source>
</evidence>
<dbReference type="PANTHER" id="PTHR47926">
    <property type="entry name" value="PENTATRICOPEPTIDE REPEAT-CONTAINING PROTEIN"/>
    <property type="match status" value="1"/>
</dbReference>
<dbReference type="GO" id="GO:0009451">
    <property type="term" value="P:RNA modification"/>
    <property type="evidence" value="ECO:0007669"/>
    <property type="project" value="InterPro"/>
</dbReference>
<dbReference type="InterPro" id="IPR046960">
    <property type="entry name" value="PPR_At4g14850-like_plant"/>
</dbReference>
<dbReference type="FunFam" id="1.25.40.10:FF:000366">
    <property type="entry name" value="Pentatricopeptide (PPR) repeat-containing protein"/>
    <property type="match status" value="1"/>
</dbReference>
<dbReference type="InterPro" id="IPR004268">
    <property type="entry name" value="MurJ"/>
</dbReference>
<keyword evidence="9 12" id="KW-0472">Membrane</keyword>